<proteinExistence type="predicted"/>
<reference evidence="2" key="1">
    <citation type="submission" date="2016-11" db="UniProtKB">
        <authorList>
            <consortium name="WormBaseParasite"/>
        </authorList>
    </citation>
    <scope>IDENTIFICATION</scope>
    <source>
        <strain evidence="2">KR3021</strain>
    </source>
</reference>
<evidence type="ECO:0000313" key="2">
    <source>
        <dbReference type="WBParaSite" id="RSKR_0000007100.1"/>
    </source>
</evidence>
<accession>A0AC35TFQ6</accession>
<dbReference type="Proteomes" id="UP000095286">
    <property type="component" value="Unplaced"/>
</dbReference>
<name>A0AC35TFQ6_9BILA</name>
<sequence length="1046" mass="116236">MGGRNGPIGVVCGPSLQYQLRRCLDIHCSGHSKRTRLCPNSNKGTNCRSTSQLHEIEGCQFENQIIGKYQLTHYKQSNSCNIQCYNILNGSIHDLNSSRPDASQCQFNSNEVGICLEGKCNAVGCDNIIGSTAKVDACGKCSIFPNNCQPPTPFAYSNKTQFSGCDKSCGPERYRVSVSVCVNTNTDKPVPDRFCANLVKPLPIVEKCEYIVCPAKWITGSWNECSSKCGGGTKTRQIFCVESHNETLTPLIPQMFRLKRESGEMEVTNRQVTDNYCWQSKRPVEEKACNLQECARYSLGDWSTCSVTCENGIRTRNVQCKQEGNVVDETECEGSRPTYKKPCYTGLPCPKFEPLTIYQNNDMSPRNYNSYSLLSNNKLGPWQPKNGFQNDASYLNGKAVGEDDGEGVGYTSYDHNGKSEPHYSADPWSPCSTSCGPGIKTRQIYCIGSRRMGSDSIRLPEYECEGKSMPQQFIPCQDKVCPPSDEPYALEGKKEPSEGTWYDINAISSEPKKQPTPTQNKVLYAPANFDIGPWSECSHHCGKGKRTRKVRCTKSIDAKGVSNSQVILEDDQCFGQMPSSEEDCGLVDCQINWKAEKWTDCSSSCGAGEQRRQVICQQIMANGKLRIFDTPSLCQSIIKPPTVQLCNLGSCESKFKAQLTYQTYQDNEPAKEPSYDAQDSHHKKLTLNVGGYANLYEGTSLKIKCPVKDFNKAKIVWTKEGKVILNNEHMKVSTNGALRIFHSKMADAGVYACIANGIQGNVTLAFKHKHRDTSEPQLSLASPSDVDRQLLMIVKEGVKKSGDGSFYKLIANLREPGRIKADFAIGEWSGCSQGTCGGGVDGVQVGVQVRAVKCQLRYKGQTTYCEDLVCEQFGVIKVPATRSCQPENCPFWEGSDWSECAQSRCFKLGTAVQKREIKCLYSNKTEADINVCDRKSRPKVKKECVNVSCQPNWVSSQWGGCSRKCGEDGVQMRILKCVWHGTKKPAGRQCSNVERPTVIRSCNKVPCSNNIPEPPPKQPANGISRSWRGWHLYKWNPEALDAKRLL</sequence>
<evidence type="ECO:0000313" key="1">
    <source>
        <dbReference type="Proteomes" id="UP000095286"/>
    </source>
</evidence>
<protein>
    <submittedName>
        <fullName evidence="2">Ig-like domain-containing protein</fullName>
    </submittedName>
</protein>
<dbReference type="WBParaSite" id="RSKR_0000007100.1">
    <property type="protein sequence ID" value="RSKR_0000007100.1"/>
    <property type="gene ID" value="RSKR_0000007100"/>
</dbReference>
<organism evidence="1 2">
    <name type="scientific">Rhabditophanes sp. KR3021</name>
    <dbReference type="NCBI Taxonomy" id="114890"/>
    <lineage>
        <taxon>Eukaryota</taxon>
        <taxon>Metazoa</taxon>
        <taxon>Ecdysozoa</taxon>
        <taxon>Nematoda</taxon>
        <taxon>Chromadorea</taxon>
        <taxon>Rhabditida</taxon>
        <taxon>Tylenchina</taxon>
        <taxon>Panagrolaimomorpha</taxon>
        <taxon>Strongyloidoidea</taxon>
        <taxon>Alloionematidae</taxon>
        <taxon>Rhabditophanes</taxon>
    </lineage>
</organism>